<dbReference type="PANTHER" id="PTHR13282">
    <property type="entry name" value="PROTEIN FAM32A"/>
    <property type="match status" value="1"/>
</dbReference>
<keyword evidence="3" id="KW-1185">Reference proteome</keyword>
<gene>
    <name evidence="2" type="ORF">TTRE_0000692301</name>
</gene>
<protein>
    <submittedName>
        <fullName evidence="2">Protein FAM32a</fullName>
    </submittedName>
</protein>
<evidence type="ECO:0000256" key="1">
    <source>
        <dbReference type="ARBA" id="ARBA00008948"/>
    </source>
</evidence>
<dbReference type="AlphaFoldDB" id="A0A077ZJ35"/>
<dbReference type="PANTHER" id="PTHR13282:SF6">
    <property type="entry name" value="PROTEIN FAM32A"/>
    <property type="match status" value="1"/>
</dbReference>
<evidence type="ECO:0000313" key="3">
    <source>
        <dbReference type="Proteomes" id="UP000030665"/>
    </source>
</evidence>
<organism evidence="2 3">
    <name type="scientific">Trichuris trichiura</name>
    <name type="common">Whipworm</name>
    <name type="synonym">Trichocephalus trichiurus</name>
    <dbReference type="NCBI Taxonomy" id="36087"/>
    <lineage>
        <taxon>Eukaryota</taxon>
        <taxon>Metazoa</taxon>
        <taxon>Ecdysozoa</taxon>
        <taxon>Nematoda</taxon>
        <taxon>Enoplea</taxon>
        <taxon>Dorylaimia</taxon>
        <taxon>Trichinellida</taxon>
        <taxon>Trichuridae</taxon>
        <taxon>Trichuris</taxon>
    </lineage>
</organism>
<dbReference type="GO" id="GO:0005730">
    <property type="term" value="C:nucleolus"/>
    <property type="evidence" value="ECO:0007669"/>
    <property type="project" value="TreeGrafter"/>
</dbReference>
<dbReference type="OrthoDB" id="5919310at2759"/>
<dbReference type="InterPro" id="IPR013865">
    <property type="entry name" value="FAM32A"/>
</dbReference>
<accession>A0A077ZJ35</accession>
<dbReference type="Proteomes" id="UP000030665">
    <property type="component" value="Unassembled WGS sequence"/>
</dbReference>
<reference evidence="2" key="2">
    <citation type="submission" date="2014-03" db="EMBL/GenBank/DDBJ databases">
        <title>The whipworm genome and dual-species transcriptomics of an intimate host-pathogen interaction.</title>
        <authorList>
            <person name="Foth B.J."/>
            <person name="Tsai I.J."/>
            <person name="Reid A.J."/>
            <person name="Bancroft A.J."/>
            <person name="Nichol S."/>
            <person name="Tracey A."/>
            <person name="Holroyd N."/>
            <person name="Cotton J.A."/>
            <person name="Stanley E.J."/>
            <person name="Zarowiecki M."/>
            <person name="Liu J.Z."/>
            <person name="Huckvale T."/>
            <person name="Cooper P.J."/>
            <person name="Grencis R.K."/>
            <person name="Berriman M."/>
        </authorList>
    </citation>
    <scope>NUCLEOTIDE SEQUENCE [LARGE SCALE GENOMIC DNA]</scope>
</reference>
<evidence type="ECO:0000313" key="2">
    <source>
        <dbReference type="EMBL" id="CDW58600.1"/>
    </source>
</evidence>
<reference evidence="2" key="1">
    <citation type="submission" date="2014-01" db="EMBL/GenBank/DDBJ databases">
        <authorList>
            <person name="Aslett M."/>
        </authorList>
    </citation>
    <scope>NUCLEOTIDE SEQUENCE</scope>
</reference>
<dbReference type="EMBL" id="HG806376">
    <property type="protein sequence ID" value="CDW58600.1"/>
    <property type="molecule type" value="Genomic_DNA"/>
</dbReference>
<sequence length="98" mass="11112">MSATYNEAVPGKLKLKKKKKTGKPIRENAKEAEIAVEAKPTATMTKAEAAFERRQAILRAERIKKKAQSSHREKVEKLNEHLDSLTELNDIPKVSWTK</sequence>
<dbReference type="STRING" id="36087.A0A077ZJ35"/>
<name>A0A077ZJ35_TRITR</name>
<comment type="similarity">
    <text evidence="1">Belongs to the FAM32 family.</text>
</comment>
<proteinExistence type="inferred from homology"/>